<protein>
    <submittedName>
        <fullName evidence="1">Metal ABC transporter</fullName>
    </submittedName>
</protein>
<dbReference type="AlphaFoldDB" id="A0A2I1IGH4"/>
<sequence length="313" mass="35127">MPKEWLSYTDQVELLSRRGMKIDDRAAAASFLSRVNYYRFSGYFRYWQREPQHGDNRFIDGTAFTTVCALYEAEQQLMTACADLLRPLEVLFRTRFAYAYGDLVGNAGAFARGVGFTQPPNPGAPRAEEYALQNLDQSKEAFVAHYRDEIKQGTSYLPQAYERMPIWVAVEALSFGSLSRLIAASGESGVLDAIAASVSGSRRFLPGQVRSFVYLRNRIAHGARLWNHSVLDVPGMQPKRVRQIKKSYRQFSDSSVYKILVALDEVADRSGIRSGWLKNTVEPILNVSDILAFGIATPAKYGEMPRSVLVPSE</sequence>
<dbReference type="EMBL" id="PKGO01000006">
    <property type="protein sequence ID" value="PKY70202.1"/>
    <property type="molecule type" value="Genomic_DNA"/>
</dbReference>
<dbReference type="Proteomes" id="UP000242755">
    <property type="component" value="Unassembled WGS sequence"/>
</dbReference>
<dbReference type="InterPro" id="IPR011664">
    <property type="entry name" value="Abi_system_AbiD/AbiF-like"/>
</dbReference>
<comment type="caution">
    <text evidence="1">The sequence shown here is derived from an EMBL/GenBank/DDBJ whole genome shotgun (WGS) entry which is preliminary data.</text>
</comment>
<reference evidence="1 2" key="1">
    <citation type="submission" date="2017-12" db="EMBL/GenBank/DDBJ databases">
        <title>Phylogenetic diversity of female urinary microbiome.</title>
        <authorList>
            <person name="Thomas-White K."/>
            <person name="Wolfe A.J."/>
        </authorList>
    </citation>
    <scope>NUCLEOTIDE SEQUENCE [LARGE SCALE GENOMIC DNA]</scope>
    <source>
        <strain evidence="1 2">UMB0426</strain>
    </source>
</reference>
<dbReference type="Pfam" id="PF07751">
    <property type="entry name" value="Abi_2"/>
    <property type="match status" value="1"/>
</dbReference>
<accession>A0A2I1IGH4</accession>
<name>A0A2I1IGH4_9MICO</name>
<evidence type="ECO:0000313" key="2">
    <source>
        <dbReference type="Proteomes" id="UP000242755"/>
    </source>
</evidence>
<evidence type="ECO:0000313" key="1">
    <source>
        <dbReference type="EMBL" id="PKY70202.1"/>
    </source>
</evidence>
<proteinExistence type="predicted"/>
<organism evidence="1 2">
    <name type="scientific">Brevibacterium ravenspurgense</name>
    <dbReference type="NCBI Taxonomy" id="479117"/>
    <lineage>
        <taxon>Bacteria</taxon>
        <taxon>Bacillati</taxon>
        <taxon>Actinomycetota</taxon>
        <taxon>Actinomycetes</taxon>
        <taxon>Micrococcales</taxon>
        <taxon>Brevibacteriaceae</taxon>
        <taxon>Brevibacterium</taxon>
    </lineage>
</organism>
<gene>
    <name evidence="1" type="ORF">CYJ40_07120</name>
</gene>